<protein>
    <submittedName>
        <fullName evidence="5">Uncharacterized protein</fullName>
    </submittedName>
</protein>
<dbReference type="Gene3D" id="3.30.10.10">
    <property type="entry name" value="Trypsin Inhibitor V, subunit A"/>
    <property type="match status" value="1"/>
</dbReference>
<organism evidence="5 6">
    <name type="scientific">Escallonia rubra</name>
    <dbReference type="NCBI Taxonomy" id="112253"/>
    <lineage>
        <taxon>Eukaryota</taxon>
        <taxon>Viridiplantae</taxon>
        <taxon>Streptophyta</taxon>
        <taxon>Embryophyta</taxon>
        <taxon>Tracheophyta</taxon>
        <taxon>Spermatophyta</taxon>
        <taxon>Magnoliopsida</taxon>
        <taxon>eudicotyledons</taxon>
        <taxon>Gunneridae</taxon>
        <taxon>Pentapetalae</taxon>
        <taxon>asterids</taxon>
        <taxon>campanulids</taxon>
        <taxon>Escalloniales</taxon>
        <taxon>Escalloniaceae</taxon>
        <taxon>Escallonia</taxon>
    </lineage>
</organism>
<proteinExistence type="inferred from homology"/>
<evidence type="ECO:0000313" key="6">
    <source>
        <dbReference type="Proteomes" id="UP001187471"/>
    </source>
</evidence>
<dbReference type="PANTHER" id="PTHR33091">
    <property type="entry name" value="PROTEIN, PUTATIVE, EXPRESSED-RELATED"/>
    <property type="match status" value="1"/>
</dbReference>
<comment type="similarity">
    <text evidence="1">Belongs to the protease inhibitor I13 (potato type I serine protease inhibitor) family.</text>
</comment>
<dbReference type="InterPro" id="IPR036354">
    <property type="entry name" value="Prot_inh_pot1_sf"/>
</dbReference>
<dbReference type="PROSITE" id="PS00285">
    <property type="entry name" value="POTATO_INHIBITOR"/>
    <property type="match status" value="1"/>
</dbReference>
<dbReference type="Proteomes" id="UP001187471">
    <property type="component" value="Unassembled WGS sequence"/>
</dbReference>
<evidence type="ECO:0000256" key="1">
    <source>
        <dbReference type="ARBA" id="ARBA00008210"/>
    </source>
</evidence>
<comment type="caution">
    <text evidence="5">The sequence shown here is derived from an EMBL/GenBank/DDBJ whole genome shotgun (WGS) entry which is preliminary data.</text>
</comment>
<accession>A0AA88R923</accession>
<dbReference type="PRINTS" id="PR00292">
    <property type="entry name" value="POTATOINHBTR"/>
</dbReference>
<evidence type="ECO:0000313" key="5">
    <source>
        <dbReference type="EMBL" id="KAK2972325.1"/>
    </source>
</evidence>
<dbReference type="GO" id="GO:0004867">
    <property type="term" value="F:serine-type endopeptidase inhibitor activity"/>
    <property type="evidence" value="ECO:0007669"/>
    <property type="project" value="UniProtKB-KW"/>
</dbReference>
<dbReference type="EMBL" id="JAVXUO010002530">
    <property type="protein sequence ID" value="KAK2972325.1"/>
    <property type="molecule type" value="Genomic_DNA"/>
</dbReference>
<dbReference type="Pfam" id="PF00280">
    <property type="entry name" value="potato_inhibit"/>
    <property type="match status" value="1"/>
</dbReference>
<dbReference type="GO" id="GO:0009611">
    <property type="term" value="P:response to wounding"/>
    <property type="evidence" value="ECO:0007669"/>
    <property type="project" value="InterPro"/>
</dbReference>
<feature type="region of interest" description="Disordered" evidence="4">
    <location>
        <begin position="1"/>
        <end position="33"/>
    </location>
</feature>
<name>A0AA88R923_9ASTE</name>
<keyword evidence="2" id="KW-0646">Protease inhibitor</keyword>
<evidence type="ECO:0000256" key="2">
    <source>
        <dbReference type="ARBA" id="ARBA00022690"/>
    </source>
</evidence>
<evidence type="ECO:0000256" key="3">
    <source>
        <dbReference type="ARBA" id="ARBA00022900"/>
    </source>
</evidence>
<feature type="compositionally biased region" description="Polar residues" evidence="4">
    <location>
        <begin position="1"/>
        <end position="10"/>
    </location>
</feature>
<reference evidence="5" key="1">
    <citation type="submission" date="2022-12" db="EMBL/GenBank/DDBJ databases">
        <title>Draft genome assemblies for two species of Escallonia (Escalloniales).</title>
        <authorList>
            <person name="Chanderbali A."/>
            <person name="Dervinis C."/>
            <person name="Anghel I."/>
            <person name="Soltis D."/>
            <person name="Soltis P."/>
            <person name="Zapata F."/>
        </authorList>
    </citation>
    <scope>NUCLEOTIDE SEQUENCE</scope>
    <source>
        <strain evidence="5">UCBG92.1500</strain>
        <tissue evidence="5">Leaf</tissue>
    </source>
</reference>
<sequence>MAEQENQSSKLSEEQPPPRTYKSSVGVGGDGKSKWPELVGLTAEEAEAKIKEEMPGAVVKVIPPNHILTADFRTDRVRIHVDAAGKVFETPSIG</sequence>
<dbReference type="InterPro" id="IPR000864">
    <property type="entry name" value="Prot_inh_pot1"/>
</dbReference>
<keyword evidence="6" id="KW-1185">Reference proteome</keyword>
<evidence type="ECO:0000256" key="4">
    <source>
        <dbReference type="SAM" id="MobiDB-lite"/>
    </source>
</evidence>
<gene>
    <name evidence="5" type="ORF">RJ640_014383</name>
</gene>
<dbReference type="AlphaFoldDB" id="A0AA88R923"/>
<dbReference type="SUPFAM" id="SSF54654">
    <property type="entry name" value="CI-2 family of serine protease inhibitors"/>
    <property type="match status" value="1"/>
</dbReference>
<dbReference type="PANTHER" id="PTHR33091:SF29">
    <property type="entry name" value="SUBTILISIN INHIBITOR 1"/>
    <property type="match status" value="1"/>
</dbReference>
<keyword evidence="3" id="KW-0722">Serine protease inhibitor</keyword>